<sequence>MMFRSQVLWYQTLLDLTMCVGFYAYEQIMRRIAGSYVYWYNWKYDRIGNLFQDRFKSEPVEDNTYFLTVLRYSHQNPIKAGVTKDIKNYKWSSYKEYLEGKGLTDREYVLEFFHKDPSIALGELVKYSDTLNEDKCLEIDENQKS</sequence>
<dbReference type="PANTHER" id="PTHR34322:SF2">
    <property type="entry name" value="TRANSPOSASE IS200-LIKE DOMAIN-CONTAINING PROTEIN"/>
    <property type="match status" value="1"/>
</dbReference>
<dbReference type="HOGENOM" id="CLU_1782792_0_0_9"/>
<accession>A6TJJ2</accession>
<dbReference type="eggNOG" id="COG1943">
    <property type="taxonomic scope" value="Bacteria"/>
</dbReference>
<organism evidence="1 2">
    <name type="scientific">Alkaliphilus metalliredigens (strain QYMF)</name>
    <dbReference type="NCBI Taxonomy" id="293826"/>
    <lineage>
        <taxon>Bacteria</taxon>
        <taxon>Bacillati</taxon>
        <taxon>Bacillota</taxon>
        <taxon>Clostridia</taxon>
        <taxon>Peptostreptococcales</taxon>
        <taxon>Natronincolaceae</taxon>
        <taxon>Alkaliphilus</taxon>
    </lineage>
</organism>
<dbReference type="OrthoDB" id="9788881at2"/>
<dbReference type="Proteomes" id="UP000001572">
    <property type="component" value="Chromosome"/>
</dbReference>
<dbReference type="EMBL" id="CP000724">
    <property type="protein sequence ID" value="ABR46360.1"/>
    <property type="molecule type" value="Genomic_DNA"/>
</dbReference>
<dbReference type="GO" id="GO:0003677">
    <property type="term" value="F:DNA binding"/>
    <property type="evidence" value="ECO:0007669"/>
    <property type="project" value="InterPro"/>
</dbReference>
<dbReference type="GO" id="GO:0006313">
    <property type="term" value="P:DNA transposition"/>
    <property type="evidence" value="ECO:0007669"/>
    <property type="project" value="InterPro"/>
</dbReference>
<gene>
    <name evidence="1" type="ordered locus">Amet_0119</name>
</gene>
<protein>
    <recommendedName>
        <fullName evidence="3">Transposase and inactivated derivatives-like protein</fullName>
    </recommendedName>
</protein>
<reference evidence="2" key="1">
    <citation type="journal article" date="2016" name="Genome Announc.">
        <title>Complete genome sequence of Alkaliphilus metalliredigens strain QYMF, an alkaliphilic and metal-reducing bacterium isolated from borax-contaminated leachate ponds.</title>
        <authorList>
            <person name="Hwang C."/>
            <person name="Copeland A."/>
            <person name="Lucas S."/>
            <person name="Lapidus A."/>
            <person name="Barry K."/>
            <person name="Detter J.C."/>
            <person name="Glavina Del Rio T."/>
            <person name="Hammon N."/>
            <person name="Israni S."/>
            <person name="Dalin E."/>
            <person name="Tice H."/>
            <person name="Pitluck S."/>
            <person name="Chertkov O."/>
            <person name="Brettin T."/>
            <person name="Bruce D."/>
            <person name="Han C."/>
            <person name="Schmutz J."/>
            <person name="Larimer F."/>
            <person name="Land M.L."/>
            <person name="Hauser L."/>
            <person name="Kyrpides N."/>
            <person name="Mikhailova N."/>
            <person name="Ye Q."/>
            <person name="Zhou J."/>
            <person name="Richardson P."/>
            <person name="Fields M.W."/>
        </authorList>
    </citation>
    <scope>NUCLEOTIDE SEQUENCE [LARGE SCALE GENOMIC DNA]</scope>
    <source>
        <strain evidence="2">QYMF</strain>
    </source>
</reference>
<dbReference type="STRING" id="293826.Amet_0119"/>
<dbReference type="InterPro" id="IPR036515">
    <property type="entry name" value="Transposase_17_sf"/>
</dbReference>
<dbReference type="PANTHER" id="PTHR34322">
    <property type="entry name" value="TRANSPOSASE, Y1_TNP DOMAIN-CONTAINING"/>
    <property type="match status" value="1"/>
</dbReference>
<dbReference type="AlphaFoldDB" id="A6TJJ2"/>
<evidence type="ECO:0000313" key="2">
    <source>
        <dbReference type="Proteomes" id="UP000001572"/>
    </source>
</evidence>
<evidence type="ECO:0008006" key="3">
    <source>
        <dbReference type="Google" id="ProtNLM"/>
    </source>
</evidence>
<dbReference type="Gene3D" id="3.30.70.1290">
    <property type="entry name" value="Transposase IS200-like"/>
    <property type="match status" value="1"/>
</dbReference>
<name>A6TJJ2_ALKMQ</name>
<dbReference type="KEGG" id="amt:Amet_0119"/>
<evidence type="ECO:0000313" key="1">
    <source>
        <dbReference type="EMBL" id="ABR46360.1"/>
    </source>
</evidence>
<dbReference type="SUPFAM" id="SSF143422">
    <property type="entry name" value="Transposase IS200-like"/>
    <property type="match status" value="1"/>
</dbReference>
<keyword evidence="2" id="KW-1185">Reference proteome</keyword>
<dbReference type="RefSeq" id="WP_011971269.1">
    <property type="nucleotide sequence ID" value="NC_009633.1"/>
</dbReference>
<proteinExistence type="predicted"/>
<dbReference type="GO" id="GO:0004803">
    <property type="term" value="F:transposase activity"/>
    <property type="evidence" value="ECO:0007669"/>
    <property type="project" value="InterPro"/>
</dbReference>